<proteinExistence type="inferred from homology"/>
<dbReference type="InterPro" id="IPR007712">
    <property type="entry name" value="RelE/ParE_toxin"/>
</dbReference>
<dbReference type="InterPro" id="IPR035093">
    <property type="entry name" value="RelE/ParE_toxin_dom_sf"/>
</dbReference>
<evidence type="ECO:0000313" key="3">
    <source>
        <dbReference type="EMBL" id="NNF05491.1"/>
    </source>
</evidence>
<evidence type="ECO:0000256" key="2">
    <source>
        <dbReference type="ARBA" id="ARBA00022649"/>
    </source>
</evidence>
<organism evidence="3 4">
    <name type="scientific">Eiseniibacteriota bacterium</name>
    <dbReference type="NCBI Taxonomy" id="2212470"/>
    <lineage>
        <taxon>Bacteria</taxon>
        <taxon>Candidatus Eiseniibacteriota</taxon>
    </lineage>
</organism>
<evidence type="ECO:0000256" key="1">
    <source>
        <dbReference type="ARBA" id="ARBA00006226"/>
    </source>
</evidence>
<dbReference type="Proteomes" id="UP000547674">
    <property type="component" value="Unassembled WGS sequence"/>
</dbReference>
<comment type="similarity">
    <text evidence="1">Belongs to the RelE toxin family.</text>
</comment>
<sequence length="100" mass="11852">MKVRFTPTGRKQFLDAVRFIREDRPSAAIKFRNRAEKALKRLEEFPDSGRVIPEFPELPFREVVISPYRFFYRVEKRTVWVVGAWHFAQLPNQTVPGKSN</sequence>
<gene>
    <name evidence="3" type="ORF">HKN21_01900</name>
</gene>
<comment type="caution">
    <text evidence="3">The sequence shown here is derived from an EMBL/GenBank/DDBJ whole genome shotgun (WGS) entry which is preliminary data.</text>
</comment>
<dbReference type="EMBL" id="JABDJR010000063">
    <property type="protein sequence ID" value="NNF05491.1"/>
    <property type="molecule type" value="Genomic_DNA"/>
</dbReference>
<protein>
    <submittedName>
        <fullName evidence="3">Type II toxin-antitoxin system RelE/ParE family toxin</fullName>
    </submittedName>
</protein>
<accession>A0A7Y2E5E0</accession>
<dbReference type="PANTHER" id="PTHR33755">
    <property type="entry name" value="TOXIN PARE1-RELATED"/>
    <property type="match status" value="1"/>
</dbReference>
<keyword evidence="2" id="KW-1277">Toxin-antitoxin system</keyword>
<reference evidence="3 4" key="1">
    <citation type="submission" date="2020-03" db="EMBL/GenBank/DDBJ databases">
        <title>Metabolic flexibility allows generalist bacteria to become dominant in a frequently disturbed ecosystem.</title>
        <authorList>
            <person name="Chen Y.-J."/>
            <person name="Leung P.M."/>
            <person name="Bay S.K."/>
            <person name="Hugenholtz P."/>
            <person name="Kessler A.J."/>
            <person name="Shelley G."/>
            <person name="Waite D.W."/>
            <person name="Cook P.L."/>
            <person name="Greening C."/>
        </authorList>
    </citation>
    <scope>NUCLEOTIDE SEQUENCE [LARGE SCALE GENOMIC DNA]</scope>
    <source>
        <strain evidence="3">SS_bin_28</strain>
    </source>
</reference>
<name>A0A7Y2E5E0_UNCEI</name>
<dbReference type="AlphaFoldDB" id="A0A7Y2E5E0"/>
<evidence type="ECO:0000313" key="4">
    <source>
        <dbReference type="Proteomes" id="UP000547674"/>
    </source>
</evidence>
<dbReference type="InterPro" id="IPR051803">
    <property type="entry name" value="TA_system_RelE-like_toxin"/>
</dbReference>
<dbReference type="Pfam" id="PF05016">
    <property type="entry name" value="ParE_toxin"/>
    <property type="match status" value="1"/>
</dbReference>
<dbReference type="Gene3D" id="3.30.2310.20">
    <property type="entry name" value="RelE-like"/>
    <property type="match status" value="1"/>
</dbReference>